<dbReference type="GeneID" id="37012963"/>
<dbReference type="PROSITE" id="PS50237">
    <property type="entry name" value="HECT"/>
    <property type="match status" value="1"/>
</dbReference>
<keyword evidence="3" id="KW-0808">Transferase</keyword>
<gene>
    <name evidence="8" type="ORF">BCV69DRAFT_279148</name>
</gene>
<feature type="compositionally biased region" description="Low complexity" evidence="6">
    <location>
        <begin position="46"/>
        <end position="80"/>
    </location>
</feature>
<accession>A0A316U113</accession>
<dbReference type="PANTHER" id="PTHR45700:SF2">
    <property type="entry name" value="UBIQUITIN-PROTEIN LIGASE E3C"/>
    <property type="match status" value="1"/>
</dbReference>
<evidence type="ECO:0000313" key="8">
    <source>
        <dbReference type="EMBL" id="PWN18163.1"/>
    </source>
</evidence>
<dbReference type="Gene3D" id="3.90.1750.10">
    <property type="entry name" value="Hect, E3 ligase catalytic domains"/>
    <property type="match status" value="1"/>
</dbReference>
<proteinExistence type="predicted"/>
<feature type="region of interest" description="Disordered" evidence="6">
    <location>
        <begin position="565"/>
        <end position="584"/>
    </location>
</feature>
<dbReference type="RefSeq" id="XP_025345323.1">
    <property type="nucleotide sequence ID" value="XM_025491229.1"/>
</dbReference>
<evidence type="ECO:0000256" key="5">
    <source>
        <dbReference type="PROSITE-ProRule" id="PRU00104"/>
    </source>
</evidence>
<dbReference type="STRING" id="1684307.A0A316U113"/>
<dbReference type="InterPro" id="IPR044611">
    <property type="entry name" value="E3A/B/C-like"/>
</dbReference>
<feature type="compositionally biased region" description="Polar residues" evidence="6">
    <location>
        <begin position="217"/>
        <end position="226"/>
    </location>
</feature>
<dbReference type="PANTHER" id="PTHR45700">
    <property type="entry name" value="UBIQUITIN-PROTEIN LIGASE E3C"/>
    <property type="match status" value="1"/>
</dbReference>
<sequence length="1110" mass="121941">MDDVRNDEDHDIRQKPSTASPAVAPTTARSVWGKSATSPWLPQGNPASTSSSSSSSASPSPSASSSAFPALSASSSSAASKRSRHSPWHNALRGPAWNPNRTRLQELEERVLSRQLDQGSSRKKGTFGMKDLERTSDDSDVEVGNDSGGQTQMYGLSRVIVKDLSQPGATSKGKNKAKGQDFSAGGGPQIYGRHNTPWVQKGRARREGLAGDEGLESPSTGPSSRPLSPPPYEDSDGGESPYAAFYLEESPTGTRSIRDVIADCDRNMRAYYASLRQIQTNYLRDPIPRPLPDAMFPLYEKLSSDLLSPASVLSADWLDPTIPSEQSIKERLAALDSVQDVEASQVISRKIVLFCSRGEQAARTARFWRTELVESPCIRVAAALLRLLHICLVLGENRDRQGAFLRVSTLLATLFKEADRRYALEAAFRAFCAQGRETILIKAIARRLSSFLEQCRLASGDEALRNRIDTTAELLRLIHATADAVQRRDRKLRVSPAAYTVIGIAAHRDILLGDEHLCHILRRPEYALLHPIGHKLRLLRSRIDESKERARKEALWSSFYAPERQKRTNQERRKTAFSQPGQEGNVSNSMLLTINIGRESLLADTLDAFAELDSHAESASSHSPSHALQHELRIHFEGEEGVDSLLGGLRKEWFQEVVTGLLRCKTIVPAELEEGQDATDVEEVDRGTRFVLISPRADDEHAEALGIMLGLSLYHGVPLGIRLPDYVMNVMATTNQSKLPGLSGTYNEEVPEDETRLREIVGQNLLHLAQYRPGLVRSLDELLAWAAPLSQADSPIDDDTARRLFESTYSLNWTVTIPSTGDEQMAETLPLVRGGQHRPVTPANRISYVRALTDFHLYGVIRPQLLALRRGFARIWPATGSEDDGRAYLAQWHPSELGEVIQGDASPLRVAHLRKYVEVSGRRSSELGRAEDDEMLRWFWAAVAELEELEGYTSGSETAISVSRQKLGVARSLLRYVTSSSTLPLAVIEESAPATSAPGVTYRHTPPPPPAANLARPFRICLLDPPPSHVQAGASKHDGVSPAAAAASWPLPFASTCTETLFLPRYPSEEIAREKVGVLFGWLMRRGEDAGGEANGVGDSSGFDVAFGLR</sequence>
<protein>
    <recommendedName>
        <fullName evidence="2">HECT-type E3 ubiquitin transferase</fullName>
        <ecNumber evidence="2">2.3.2.26</ecNumber>
    </recommendedName>
</protein>
<dbReference type="Gene3D" id="3.30.2160.10">
    <property type="entry name" value="Hect, E3 ligase catalytic domain"/>
    <property type="match status" value="1"/>
</dbReference>
<name>A0A316U113_9BASI</name>
<dbReference type="EC" id="2.3.2.26" evidence="2"/>
<evidence type="ECO:0000256" key="3">
    <source>
        <dbReference type="ARBA" id="ARBA00022679"/>
    </source>
</evidence>
<evidence type="ECO:0000259" key="7">
    <source>
        <dbReference type="PROSITE" id="PS50237"/>
    </source>
</evidence>
<feature type="region of interest" description="Disordered" evidence="6">
    <location>
        <begin position="1"/>
        <end position="242"/>
    </location>
</feature>
<feature type="domain" description="HECT" evidence="7">
    <location>
        <begin position="624"/>
        <end position="1076"/>
    </location>
</feature>
<dbReference type="Pfam" id="PF00632">
    <property type="entry name" value="HECT"/>
    <property type="match status" value="2"/>
</dbReference>
<dbReference type="SUPFAM" id="SSF56204">
    <property type="entry name" value="Hect, E3 ligase catalytic domain"/>
    <property type="match status" value="1"/>
</dbReference>
<dbReference type="EMBL" id="KZ819338">
    <property type="protein sequence ID" value="PWN18163.1"/>
    <property type="molecule type" value="Genomic_DNA"/>
</dbReference>
<feature type="compositionally biased region" description="Low complexity" evidence="6">
    <location>
        <begin position="16"/>
        <end position="30"/>
    </location>
</feature>
<comment type="catalytic activity">
    <reaction evidence="1">
        <text>S-ubiquitinyl-[E2 ubiquitin-conjugating enzyme]-L-cysteine + [acceptor protein]-L-lysine = [E2 ubiquitin-conjugating enzyme]-L-cysteine + N(6)-ubiquitinyl-[acceptor protein]-L-lysine.</text>
        <dbReference type="EC" id="2.3.2.26"/>
    </reaction>
</comment>
<feature type="compositionally biased region" description="Basic and acidic residues" evidence="6">
    <location>
        <begin position="103"/>
        <end position="112"/>
    </location>
</feature>
<reference evidence="8 9" key="1">
    <citation type="journal article" date="2018" name="Mol. Biol. Evol.">
        <title>Broad Genomic Sampling Reveals a Smut Pathogenic Ancestry of the Fungal Clade Ustilaginomycotina.</title>
        <authorList>
            <person name="Kijpornyongpan T."/>
            <person name="Mondo S.J."/>
            <person name="Barry K."/>
            <person name="Sandor L."/>
            <person name="Lee J."/>
            <person name="Lipzen A."/>
            <person name="Pangilinan J."/>
            <person name="LaButti K."/>
            <person name="Hainaut M."/>
            <person name="Henrissat B."/>
            <person name="Grigoriev I.V."/>
            <person name="Spatafora J.W."/>
            <person name="Aime M.C."/>
        </authorList>
    </citation>
    <scope>NUCLEOTIDE SEQUENCE [LARGE SCALE GENOMIC DNA]</scope>
    <source>
        <strain evidence="8 9">MCA 4718</strain>
    </source>
</reference>
<dbReference type="OrthoDB" id="8068875at2759"/>
<organism evidence="8 9">
    <name type="scientific">Pseudomicrostroma glucosiphilum</name>
    <dbReference type="NCBI Taxonomy" id="1684307"/>
    <lineage>
        <taxon>Eukaryota</taxon>
        <taxon>Fungi</taxon>
        <taxon>Dikarya</taxon>
        <taxon>Basidiomycota</taxon>
        <taxon>Ustilaginomycotina</taxon>
        <taxon>Exobasidiomycetes</taxon>
        <taxon>Microstromatales</taxon>
        <taxon>Microstromatales incertae sedis</taxon>
        <taxon>Pseudomicrostroma</taxon>
    </lineage>
</organism>
<dbReference type="AlphaFoldDB" id="A0A316U113"/>
<evidence type="ECO:0000256" key="4">
    <source>
        <dbReference type="ARBA" id="ARBA00022786"/>
    </source>
</evidence>
<dbReference type="InterPro" id="IPR000569">
    <property type="entry name" value="HECT_dom"/>
</dbReference>
<dbReference type="InterPro" id="IPR035983">
    <property type="entry name" value="Hect_E3_ubiquitin_ligase"/>
</dbReference>
<keyword evidence="4 5" id="KW-0833">Ubl conjugation pathway</keyword>
<feature type="active site" description="Glycyl thioester intermediate" evidence="5">
    <location>
        <position position="1057"/>
    </location>
</feature>
<evidence type="ECO:0000313" key="9">
    <source>
        <dbReference type="Proteomes" id="UP000245942"/>
    </source>
</evidence>
<feature type="compositionally biased region" description="Basic and acidic residues" evidence="6">
    <location>
        <begin position="565"/>
        <end position="574"/>
    </location>
</feature>
<keyword evidence="9" id="KW-1185">Reference proteome</keyword>
<dbReference type="SMART" id="SM00119">
    <property type="entry name" value="HECTc"/>
    <property type="match status" value="1"/>
</dbReference>
<dbReference type="GO" id="GO:0000209">
    <property type="term" value="P:protein polyubiquitination"/>
    <property type="evidence" value="ECO:0007669"/>
    <property type="project" value="InterPro"/>
</dbReference>
<dbReference type="GO" id="GO:0006511">
    <property type="term" value="P:ubiquitin-dependent protein catabolic process"/>
    <property type="evidence" value="ECO:0007669"/>
    <property type="project" value="TreeGrafter"/>
</dbReference>
<evidence type="ECO:0000256" key="1">
    <source>
        <dbReference type="ARBA" id="ARBA00000885"/>
    </source>
</evidence>
<evidence type="ECO:0000256" key="6">
    <source>
        <dbReference type="SAM" id="MobiDB-lite"/>
    </source>
</evidence>
<dbReference type="GO" id="GO:0061630">
    <property type="term" value="F:ubiquitin protein ligase activity"/>
    <property type="evidence" value="ECO:0007669"/>
    <property type="project" value="UniProtKB-EC"/>
</dbReference>
<evidence type="ECO:0000256" key="2">
    <source>
        <dbReference type="ARBA" id="ARBA00012485"/>
    </source>
</evidence>
<dbReference type="Gene3D" id="3.30.2410.10">
    <property type="entry name" value="Hect, E3 ligase catalytic domain"/>
    <property type="match status" value="1"/>
</dbReference>
<dbReference type="Proteomes" id="UP000245942">
    <property type="component" value="Unassembled WGS sequence"/>
</dbReference>